<keyword evidence="2" id="KW-0547">Nucleotide-binding</keyword>
<dbReference type="NCBIfam" id="TIGR01378">
    <property type="entry name" value="thi_PPkinase"/>
    <property type="match status" value="1"/>
</dbReference>
<dbReference type="AlphaFoldDB" id="A0A6N4TGW0"/>
<dbReference type="InterPro" id="IPR036759">
    <property type="entry name" value="TPK_catalytic_sf"/>
</dbReference>
<dbReference type="CDD" id="cd07995">
    <property type="entry name" value="TPK"/>
    <property type="match status" value="1"/>
</dbReference>
<evidence type="ECO:0000256" key="1">
    <source>
        <dbReference type="ARBA" id="ARBA00022679"/>
    </source>
</evidence>
<dbReference type="GO" id="GO:0006772">
    <property type="term" value="P:thiamine metabolic process"/>
    <property type="evidence" value="ECO:0007669"/>
    <property type="project" value="UniProtKB-UniRule"/>
</dbReference>
<dbReference type="GO" id="GO:0016301">
    <property type="term" value="F:kinase activity"/>
    <property type="evidence" value="ECO:0007669"/>
    <property type="project" value="UniProtKB-KW"/>
</dbReference>
<evidence type="ECO:0000256" key="5">
    <source>
        <dbReference type="NCBIfam" id="TIGR01378"/>
    </source>
</evidence>
<dbReference type="Pfam" id="PF04265">
    <property type="entry name" value="TPK_B1_binding"/>
    <property type="match status" value="1"/>
</dbReference>
<keyword evidence="4" id="KW-0067">ATP-binding</keyword>
<dbReference type="GO" id="GO:0004788">
    <property type="term" value="F:thiamine diphosphokinase activity"/>
    <property type="evidence" value="ECO:0007669"/>
    <property type="project" value="UniProtKB-UniRule"/>
</dbReference>
<dbReference type="Pfam" id="PF04263">
    <property type="entry name" value="TPK_catalytic"/>
    <property type="match status" value="1"/>
</dbReference>
<dbReference type="SUPFAM" id="SSF63999">
    <property type="entry name" value="Thiamin pyrophosphokinase, catalytic domain"/>
    <property type="match status" value="1"/>
</dbReference>
<reference evidence="8" key="1">
    <citation type="submission" date="2019-05" db="EMBL/GenBank/DDBJ databases">
        <title>Complete genome sequencing of Absiella argi strain JCM 30884.</title>
        <authorList>
            <person name="Sakamoto M."/>
            <person name="Murakami T."/>
            <person name="Mori H."/>
        </authorList>
    </citation>
    <scope>NUCLEOTIDE SEQUENCE [LARGE SCALE GENOMIC DNA]</scope>
    <source>
        <strain evidence="8">JCM 30884</strain>
    </source>
</reference>
<keyword evidence="8" id="KW-1185">Reference proteome</keyword>
<keyword evidence="1" id="KW-0808">Transferase</keyword>
<dbReference type="InterPro" id="IPR053149">
    <property type="entry name" value="TPK"/>
</dbReference>
<feature type="domain" description="Thiamin pyrophosphokinase thiamin-binding" evidence="6">
    <location>
        <begin position="133"/>
        <end position="195"/>
    </location>
</feature>
<sequence length="201" mass="22843">MSEVVLILGMAKHIPDSLKSMDMIGVDHGALLCVQNHVKMVGAIGDFDSVSKQEYEWISSESEVVRLPEKKNETDTEAAISYALEKGYKTIYVYGGFGGRMDHEIANLSLLIHRDLPLILMDDQNRIRVLHQGTYKIKKEYTYLSFIPLKESVISEQGVAYPLEKRKLYKRDIYAISNEIVEEYADITIHEGSVLMIEAKD</sequence>
<protein>
    <recommendedName>
        <fullName evidence="5">Thiamine diphosphokinase</fullName>
        <ecNumber evidence="5">2.7.6.2</ecNumber>
    </recommendedName>
</protein>
<name>A0A6N4TGW0_9FIRM</name>
<dbReference type="EC" id="2.7.6.2" evidence="5"/>
<keyword evidence="3 7" id="KW-0418">Kinase</keyword>
<evidence type="ECO:0000256" key="2">
    <source>
        <dbReference type="ARBA" id="ARBA00022741"/>
    </source>
</evidence>
<evidence type="ECO:0000313" key="8">
    <source>
        <dbReference type="Proteomes" id="UP000464754"/>
    </source>
</evidence>
<dbReference type="InterPro" id="IPR036371">
    <property type="entry name" value="TPK_B1-bd_sf"/>
</dbReference>
<dbReference type="InterPro" id="IPR007373">
    <property type="entry name" value="Thiamin_PyroPKinase_B1-bd"/>
</dbReference>
<dbReference type="Proteomes" id="UP000464754">
    <property type="component" value="Chromosome"/>
</dbReference>
<dbReference type="SUPFAM" id="SSF63862">
    <property type="entry name" value="Thiamin pyrophosphokinase, substrate-binding domain"/>
    <property type="match status" value="1"/>
</dbReference>
<dbReference type="PANTHER" id="PTHR41299">
    <property type="entry name" value="THIAMINE PYROPHOSPHOKINASE"/>
    <property type="match status" value="1"/>
</dbReference>
<accession>A0A6N4TGW0</accession>
<dbReference type="RefSeq" id="WP_163051654.1">
    <property type="nucleotide sequence ID" value="NZ_AP019695.1"/>
</dbReference>
<dbReference type="PANTHER" id="PTHR41299:SF1">
    <property type="entry name" value="THIAMINE PYROPHOSPHOKINASE"/>
    <property type="match status" value="1"/>
</dbReference>
<evidence type="ECO:0000256" key="4">
    <source>
        <dbReference type="ARBA" id="ARBA00022840"/>
    </source>
</evidence>
<dbReference type="EMBL" id="AP019695">
    <property type="protein sequence ID" value="BBK22118.1"/>
    <property type="molecule type" value="Genomic_DNA"/>
</dbReference>
<dbReference type="KEGG" id="aarg:Aargi30884_10210"/>
<dbReference type="GO" id="GO:0005524">
    <property type="term" value="F:ATP binding"/>
    <property type="evidence" value="ECO:0007669"/>
    <property type="project" value="UniProtKB-KW"/>
</dbReference>
<gene>
    <name evidence="7" type="ORF">Aargi30884_10210</name>
</gene>
<dbReference type="InterPro" id="IPR007371">
    <property type="entry name" value="TPK_catalytic"/>
</dbReference>
<evidence type="ECO:0000259" key="6">
    <source>
        <dbReference type="SMART" id="SM00983"/>
    </source>
</evidence>
<dbReference type="InterPro" id="IPR006282">
    <property type="entry name" value="Thi_PPkinase"/>
</dbReference>
<evidence type="ECO:0000313" key="7">
    <source>
        <dbReference type="EMBL" id="BBK22118.1"/>
    </source>
</evidence>
<evidence type="ECO:0000256" key="3">
    <source>
        <dbReference type="ARBA" id="ARBA00022777"/>
    </source>
</evidence>
<dbReference type="SMART" id="SM00983">
    <property type="entry name" value="TPK_B1_binding"/>
    <property type="match status" value="1"/>
</dbReference>
<dbReference type="GO" id="GO:0009229">
    <property type="term" value="P:thiamine diphosphate biosynthetic process"/>
    <property type="evidence" value="ECO:0007669"/>
    <property type="project" value="InterPro"/>
</dbReference>
<dbReference type="GO" id="GO:0030975">
    <property type="term" value="F:thiamine binding"/>
    <property type="evidence" value="ECO:0007669"/>
    <property type="project" value="InterPro"/>
</dbReference>
<dbReference type="Gene3D" id="3.40.50.10240">
    <property type="entry name" value="Thiamin pyrophosphokinase, catalytic domain"/>
    <property type="match status" value="1"/>
</dbReference>
<proteinExistence type="predicted"/>
<organism evidence="7 8">
    <name type="scientific">Amedibacterium intestinale</name>
    <dbReference type="NCBI Taxonomy" id="2583452"/>
    <lineage>
        <taxon>Bacteria</taxon>
        <taxon>Bacillati</taxon>
        <taxon>Bacillota</taxon>
        <taxon>Erysipelotrichia</taxon>
        <taxon>Erysipelotrichales</taxon>
        <taxon>Erysipelotrichaceae</taxon>
        <taxon>Amedibacterium</taxon>
    </lineage>
</organism>